<sequence length="112" mass="12956">MVERSKNVDDPRVVEFALKLIGISAPDFILTNKVRDNEQQKSWGIIKMIMRDGKLEEMFIQLFISGFVMLNAWPIYEAMVLRKDGGRMPTRVTLVSIFLTWVLYYGASILLQ</sequence>
<organism evidence="2 3">
    <name type="scientific">Macleaya cordata</name>
    <name type="common">Five-seeded plume-poppy</name>
    <name type="synonym">Bocconia cordata</name>
    <dbReference type="NCBI Taxonomy" id="56857"/>
    <lineage>
        <taxon>Eukaryota</taxon>
        <taxon>Viridiplantae</taxon>
        <taxon>Streptophyta</taxon>
        <taxon>Embryophyta</taxon>
        <taxon>Tracheophyta</taxon>
        <taxon>Spermatophyta</taxon>
        <taxon>Magnoliopsida</taxon>
        <taxon>Ranunculales</taxon>
        <taxon>Papaveraceae</taxon>
        <taxon>Papaveroideae</taxon>
        <taxon>Macleaya</taxon>
    </lineage>
</organism>
<keyword evidence="1" id="KW-1133">Transmembrane helix</keyword>
<feature type="transmembrane region" description="Helical" evidence="1">
    <location>
        <begin position="88"/>
        <end position="111"/>
    </location>
</feature>
<protein>
    <submittedName>
        <fullName evidence="2">Uncharacterized protein</fullName>
    </submittedName>
</protein>
<evidence type="ECO:0000256" key="1">
    <source>
        <dbReference type="SAM" id="Phobius"/>
    </source>
</evidence>
<comment type="caution">
    <text evidence="2">The sequence shown here is derived from an EMBL/GenBank/DDBJ whole genome shotgun (WGS) entry which is preliminary data.</text>
</comment>
<keyword evidence="3" id="KW-1185">Reference proteome</keyword>
<dbReference type="AlphaFoldDB" id="A0A200QCK1"/>
<proteinExistence type="predicted"/>
<dbReference type="Proteomes" id="UP000195402">
    <property type="component" value="Unassembled WGS sequence"/>
</dbReference>
<feature type="transmembrane region" description="Helical" evidence="1">
    <location>
        <begin position="58"/>
        <end position="76"/>
    </location>
</feature>
<reference evidence="2 3" key="1">
    <citation type="journal article" date="2017" name="Mol. Plant">
        <title>The Genome of Medicinal Plant Macleaya cordata Provides New Insights into Benzylisoquinoline Alkaloids Metabolism.</title>
        <authorList>
            <person name="Liu X."/>
            <person name="Liu Y."/>
            <person name="Huang P."/>
            <person name="Ma Y."/>
            <person name="Qing Z."/>
            <person name="Tang Q."/>
            <person name="Cao H."/>
            <person name="Cheng P."/>
            <person name="Zheng Y."/>
            <person name="Yuan Z."/>
            <person name="Zhou Y."/>
            <person name="Liu J."/>
            <person name="Tang Z."/>
            <person name="Zhuo Y."/>
            <person name="Zhang Y."/>
            <person name="Yu L."/>
            <person name="Huang J."/>
            <person name="Yang P."/>
            <person name="Peng Q."/>
            <person name="Zhang J."/>
            <person name="Jiang W."/>
            <person name="Zhang Z."/>
            <person name="Lin K."/>
            <person name="Ro D.K."/>
            <person name="Chen X."/>
            <person name="Xiong X."/>
            <person name="Shang Y."/>
            <person name="Huang S."/>
            <person name="Zeng J."/>
        </authorList>
    </citation>
    <scope>NUCLEOTIDE SEQUENCE [LARGE SCALE GENOMIC DNA]</scope>
    <source>
        <strain evidence="3">cv. BLH2017</strain>
        <tissue evidence="2">Root</tissue>
    </source>
</reference>
<accession>A0A200QCK1</accession>
<dbReference type="STRING" id="56857.A0A200QCK1"/>
<name>A0A200QCK1_MACCD</name>
<dbReference type="OrthoDB" id="72851at2759"/>
<dbReference type="InParanoid" id="A0A200QCK1"/>
<dbReference type="EMBL" id="MVGT01002338">
    <property type="protein sequence ID" value="OVA08226.1"/>
    <property type="molecule type" value="Genomic_DNA"/>
</dbReference>
<keyword evidence="1" id="KW-0812">Transmembrane</keyword>
<evidence type="ECO:0000313" key="3">
    <source>
        <dbReference type="Proteomes" id="UP000195402"/>
    </source>
</evidence>
<evidence type="ECO:0000313" key="2">
    <source>
        <dbReference type="EMBL" id="OVA08226.1"/>
    </source>
</evidence>
<gene>
    <name evidence="2" type="ORF">BVC80_1101g30</name>
</gene>
<keyword evidence="1" id="KW-0472">Membrane</keyword>